<reference evidence="10 11" key="1">
    <citation type="submission" date="2023-09" db="EMBL/GenBank/DDBJ databases">
        <title>Xinfangfangia sedmenti sp. nov., isolated the sedment.</title>
        <authorList>
            <person name="Xu L."/>
        </authorList>
    </citation>
    <scope>NUCLEOTIDE SEQUENCE [LARGE SCALE GENOMIC DNA]</scope>
    <source>
        <strain evidence="10 11">LG-4</strain>
    </source>
</reference>
<feature type="transmembrane region" description="Helical" evidence="8">
    <location>
        <begin position="335"/>
        <end position="352"/>
    </location>
</feature>
<feature type="transmembrane region" description="Helical" evidence="8">
    <location>
        <begin position="144"/>
        <end position="163"/>
    </location>
</feature>
<protein>
    <submittedName>
        <fullName evidence="10">Exosortase E/protease, VPEID-CTERM system</fullName>
        <ecNumber evidence="10">3.4.22.-</ecNumber>
    </submittedName>
</protein>
<comment type="caution">
    <text evidence="10">The sequence shown here is derived from an EMBL/GenBank/DDBJ whole genome shotgun (WGS) entry which is preliminary data.</text>
</comment>
<dbReference type="Proteomes" id="UP001247754">
    <property type="component" value="Unassembled WGS sequence"/>
</dbReference>
<feature type="transmembrane region" description="Helical" evidence="8">
    <location>
        <begin position="504"/>
        <end position="523"/>
    </location>
</feature>
<keyword evidence="3" id="KW-0645">Protease</keyword>
<feature type="domain" description="CAAX prenyl protease 2/Lysostaphin resistance protein A-like" evidence="9">
    <location>
        <begin position="427"/>
        <end position="514"/>
    </location>
</feature>
<dbReference type="NCBIfam" id="TIGR04178">
    <property type="entry name" value="exo_archaeo"/>
    <property type="match status" value="1"/>
</dbReference>
<dbReference type="InterPro" id="IPR019127">
    <property type="entry name" value="Exosortase"/>
</dbReference>
<feature type="transmembrane region" description="Helical" evidence="8">
    <location>
        <begin position="221"/>
        <end position="240"/>
    </location>
</feature>
<evidence type="ECO:0000256" key="8">
    <source>
        <dbReference type="SAM" id="Phobius"/>
    </source>
</evidence>
<sequence>MRAPRYRFALIVTLFVVELLLLAAAYQVLTDFECRATGAEGACRFLRSMVARGLSVFAALALLAWAWPKVAAAFLDRAADHPGAGRWRAVHLGGVAILFLPLALAPGGDLVAVFWPALALWTGGGLLAALGGVLWLAPPGAWRLWFDHGVATPLLVLGVTLLVPDIAETVLPLWDWQVVTDVTFAAVHAVLRLAGPAVQADAAAHVIGIDPFFVHIARQCSGIEGVALMAAFVGLYGVLFRADLRMGRYIAVVLPVGLLLSWMLNVVRIAALVVIGARVSPQIAVNGFHSYAGWMFFTALALALLVGVQAVPWLHRRAPRAEGPRMAQDVVAAQILPFVVFMVVLVVANALFPHPDLGYPLVVLALALAVAAFLPVWRGMDWRPGGLALAAGAAVGLGWALTSGPGGAGGPLAEGLAALPAWALAGWIAARVLGTVVLVPLVEEMFFRGYLLARLDFGGRGGAIVSIAVTSLLFGALHGRWLAGALAGLVFALLALHRGRVTDAVAAHVLANLIVALAALATGDWTRI</sequence>
<dbReference type="RefSeq" id="WP_310458811.1">
    <property type="nucleotide sequence ID" value="NZ_JAVKPH010000030.1"/>
</dbReference>
<feature type="transmembrane region" description="Helical" evidence="8">
    <location>
        <begin position="89"/>
        <end position="107"/>
    </location>
</feature>
<feature type="transmembrane region" description="Helical" evidence="8">
    <location>
        <begin position="384"/>
        <end position="401"/>
    </location>
</feature>
<evidence type="ECO:0000256" key="2">
    <source>
        <dbReference type="ARBA" id="ARBA00022475"/>
    </source>
</evidence>
<keyword evidence="7 8" id="KW-0472">Membrane</keyword>
<feature type="transmembrane region" description="Helical" evidence="8">
    <location>
        <begin position="252"/>
        <end position="279"/>
    </location>
</feature>
<keyword evidence="4 8" id="KW-0812">Transmembrane</keyword>
<dbReference type="NCBIfam" id="TIGR04162">
    <property type="entry name" value="exo_VPEID"/>
    <property type="match status" value="1"/>
</dbReference>
<evidence type="ECO:0000256" key="3">
    <source>
        <dbReference type="ARBA" id="ARBA00022670"/>
    </source>
</evidence>
<keyword evidence="5 10" id="KW-0378">Hydrolase</keyword>
<keyword evidence="2" id="KW-1003">Cell membrane</keyword>
<keyword evidence="11" id="KW-1185">Reference proteome</keyword>
<feature type="transmembrane region" description="Helical" evidence="8">
    <location>
        <begin position="291"/>
        <end position="314"/>
    </location>
</feature>
<evidence type="ECO:0000256" key="6">
    <source>
        <dbReference type="ARBA" id="ARBA00022989"/>
    </source>
</evidence>
<evidence type="ECO:0000313" key="11">
    <source>
        <dbReference type="Proteomes" id="UP001247754"/>
    </source>
</evidence>
<proteinExistence type="predicted"/>
<feature type="transmembrane region" description="Helical" evidence="8">
    <location>
        <begin position="113"/>
        <end position="137"/>
    </location>
</feature>
<organism evidence="10 11">
    <name type="scientific">Ruixingdingia sedimenti</name>
    <dbReference type="NCBI Taxonomy" id="3073604"/>
    <lineage>
        <taxon>Bacteria</taxon>
        <taxon>Pseudomonadati</taxon>
        <taxon>Pseudomonadota</taxon>
        <taxon>Alphaproteobacteria</taxon>
        <taxon>Rhodobacterales</taxon>
        <taxon>Paracoccaceae</taxon>
        <taxon>Ruixingdingia</taxon>
    </lineage>
</organism>
<feature type="transmembrane region" description="Helical" evidence="8">
    <location>
        <begin position="421"/>
        <end position="442"/>
    </location>
</feature>
<evidence type="ECO:0000259" key="9">
    <source>
        <dbReference type="Pfam" id="PF02517"/>
    </source>
</evidence>
<dbReference type="InterPro" id="IPR026392">
    <property type="entry name" value="Exo/Archaeosortase_dom"/>
</dbReference>
<dbReference type="EC" id="3.4.22.-" evidence="10"/>
<dbReference type="InterPro" id="IPR026420">
    <property type="entry name" value="Exo_VPEID"/>
</dbReference>
<keyword evidence="6 8" id="KW-1133">Transmembrane helix</keyword>
<accession>A0ABU1FDW3</accession>
<dbReference type="InterPro" id="IPR003675">
    <property type="entry name" value="Rce1/LyrA-like_dom"/>
</dbReference>
<evidence type="ECO:0000256" key="4">
    <source>
        <dbReference type="ARBA" id="ARBA00022692"/>
    </source>
</evidence>
<dbReference type="Pfam" id="PF02517">
    <property type="entry name" value="Rce1-like"/>
    <property type="match status" value="1"/>
</dbReference>
<evidence type="ECO:0000256" key="7">
    <source>
        <dbReference type="ARBA" id="ARBA00023136"/>
    </source>
</evidence>
<dbReference type="EMBL" id="JAVKPH010000030">
    <property type="protein sequence ID" value="MDR5654654.1"/>
    <property type="molecule type" value="Genomic_DNA"/>
</dbReference>
<dbReference type="InterPro" id="IPR014346">
    <property type="entry name" value="Prenyl_protease-related"/>
</dbReference>
<evidence type="ECO:0000256" key="1">
    <source>
        <dbReference type="ARBA" id="ARBA00004651"/>
    </source>
</evidence>
<comment type="subcellular location">
    <subcellularLocation>
        <location evidence="1">Cell membrane</location>
        <topology evidence="1">Multi-pass membrane protein</topology>
    </subcellularLocation>
</comment>
<feature type="transmembrane region" description="Helical" evidence="8">
    <location>
        <begin position="49"/>
        <end position="68"/>
    </location>
</feature>
<feature type="transmembrane region" description="Helical" evidence="8">
    <location>
        <begin position="454"/>
        <end position="474"/>
    </location>
</feature>
<dbReference type="Pfam" id="PF09721">
    <property type="entry name" value="Exosortase_EpsH"/>
    <property type="match status" value="1"/>
</dbReference>
<evidence type="ECO:0000256" key="5">
    <source>
        <dbReference type="ARBA" id="ARBA00022801"/>
    </source>
</evidence>
<gene>
    <name evidence="10" type="primary">xrtE</name>
    <name evidence="10" type="ORF">RGD00_18755</name>
</gene>
<evidence type="ECO:0000313" key="10">
    <source>
        <dbReference type="EMBL" id="MDR5654654.1"/>
    </source>
</evidence>
<dbReference type="GO" id="GO:0016787">
    <property type="term" value="F:hydrolase activity"/>
    <property type="evidence" value="ECO:0007669"/>
    <property type="project" value="UniProtKB-KW"/>
</dbReference>
<dbReference type="NCBIfam" id="TIGR03008">
    <property type="entry name" value="pepcterm_CAAX"/>
    <property type="match status" value="1"/>
</dbReference>
<feature type="transmembrane region" description="Helical" evidence="8">
    <location>
        <begin position="358"/>
        <end position="377"/>
    </location>
</feature>
<name>A0ABU1FDW3_9RHOB</name>